<gene>
    <name evidence="8" type="primary">greA</name>
    <name evidence="12" type="ORF">CO173_02165</name>
</gene>
<dbReference type="Gene3D" id="1.10.287.180">
    <property type="entry name" value="Transcription elongation factor, GreA/GreB, N-terminal domain"/>
    <property type="match status" value="1"/>
</dbReference>
<keyword evidence="12" id="KW-0648">Protein biosynthesis</keyword>
<dbReference type="GO" id="GO:0003677">
    <property type="term" value="F:DNA binding"/>
    <property type="evidence" value="ECO:0007669"/>
    <property type="project" value="UniProtKB-UniRule"/>
</dbReference>
<dbReference type="AlphaFoldDB" id="A0A2M7XF95"/>
<evidence type="ECO:0000256" key="6">
    <source>
        <dbReference type="ARBA" id="ARBA00024916"/>
    </source>
</evidence>
<feature type="domain" description="Transcription elongation factor GreA/GreB C-terminal" evidence="10">
    <location>
        <begin position="85"/>
        <end position="153"/>
    </location>
</feature>
<dbReference type="InterPro" id="IPR001437">
    <property type="entry name" value="Tscrpt_elong_fac_GreA/B_C"/>
</dbReference>
<comment type="similarity">
    <text evidence="1 8 9">Belongs to the GreA/GreB family.</text>
</comment>
<dbReference type="InterPro" id="IPR036805">
    <property type="entry name" value="Tscrpt_elong_fac_GreA/B_N_sf"/>
</dbReference>
<evidence type="ECO:0000256" key="2">
    <source>
        <dbReference type="ARBA" id="ARBA00013729"/>
    </source>
</evidence>
<evidence type="ECO:0000313" key="12">
    <source>
        <dbReference type="EMBL" id="PJA46549.1"/>
    </source>
</evidence>
<keyword evidence="3 8" id="KW-0805">Transcription regulation</keyword>
<dbReference type="InterPro" id="IPR023459">
    <property type="entry name" value="Tscrpt_elong_fac_GreA/B_fam"/>
</dbReference>
<accession>A0A2M7XF95</accession>
<dbReference type="PIRSF" id="PIRSF006092">
    <property type="entry name" value="GreA_GreB"/>
    <property type="match status" value="1"/>
</dbReference>
<keyword evidence="4 8" id="KW-0238">DNA-binding</keyword>
<comment type="caution">
    <text evidence="12">The sequence shown here is derived from an EMBL/GenBank/DDBJ whole genome shotgun (WGS) entry which is preliminary data.</text>
</comment>
<protein>
    <recommendedName>
        <fullName evidence="2 8">Transcription elongation factor GreA</fullName>
    </recommendedName>
    <alternativeName>
        <fullName evidence="7 8">Transcript cleavage factor GreA</fullName>
    </alternativeName>
</protein>
<dbReference type="GO" id="GO:0070063">
    <property type="term" value="F:RNA polymerase binding"/>
    <property type="evidence" value="ECO:0007669"/>
    <property type="project" value="InterPro"/>
</dbReference>
<dbReference type="HAMAP" id="MF_00105">
    <property type="entry name" value="GreA_GreB"/>
    <property type="match status" value="1"/>
</dbReference>
<dbReference type="SUPFAM" id="SSF46557">
    <property type="entry name" value="GreA transcript cleavage protein, N-terminal domain"/>
    <property type="match status" value="1"/>
</dbReference>
<dbReference type="SUPFAM" id="SSF54534">
    <property type="entry name" value="FKBP-like"/>
    <property type="match status" value="1"/>
</dbReference>
<evidence type="ECO:0000256" key="5">
    <source>
        <dbReference type="ARBA" id="ARBA00023163"/>
    </source>
</evidence>
<dbReference type="FunFam" id="1.10.287.180:FF:000001">
    <property type="entry name" value="Transcription elongation factor GreA"/>
    <property type="match status" value="1"/>
</dbReference>
<dbReference type="GO" id="GO:0006354">
    <property type="term" value="P:DNA-templated transcription elongation"/>
    <property type="evidence" value="ECO:0007669"/>
    <property type="project" value="TreeGrafter"/>
</dbReference>
<dbReference type="NCBIfam" id="TIGR01462">
    <property type="entry name" value="greA"/>
    <property type="match status" value="1"/>
</dbReference>
<evidence type="ECO:0000259" key="10">
    <source>
        <dbReference type="Pfam" id="PF01272"/>
    </source>
</evidence>
<evidence type="ECO:0000256" key="7">
    <source>
        <dbReference type="ARBA" id="ARBA00030776"/>
    </source>
</evidence>
<sequence>MTKNVYYVSQEGLDKLNEELEYRSTTLRKQISDAIGTAKEQGDLSENFEYQDSKERQAVNEARIIELNDTIARTVVIASEEGGTEIRIGSTFEAEMNGVTKTYSIVGQTESDPMAGKISHESPLGNAFMGHKPGDTIEVTAPAGKISYKIISLK</sequence>
<evidence type="ECO:0000256" key="9">
    <source>
        <dbReference type="RuleBase" id="RU000556"/>
    </source>
</evidence>
<keyword evidence="12" id="KW-0251">Elongation factor</keyword>
<dbReference type="InterPro" id="IPR022691">
    <property type="entry name" value="Tscrpt_elong_fac_GreA/B_N"/>
</dbReference>
<dbReference type="Pfam" id="PF03449">
    <property type="entry name" value="GreA_GreB_N"/>
    <property type="match status" value="1"/>
</dbReference>
<evidence type="ECO:0000256" key="1">
    <source>
        <dbReference type="ARBA" id="ARBA00008213"/>
    </source>
</evidence>
<dbReference type="GO" id="GO:0032784">
    <property type="term" value="P:regulation of DNA-templated transcription elongation"/>
    <property type="evidence" value="ECO:0007669"/>
    <property type="project" value="UniProtKB-UniRule"/>
</dbReference>
<dbReference type="PANTHER" id="PTHR30437">
    <property type="entry name" value="TRANSCRIPTION ELONGATION FACTOR GREA"/>
    <property type="match status" value="1"/>
</dbReference>
<comment type="function">
    <text evidence="6 8 9">Necessary for efficient RNA polymerase transcription elongation past template-encoded arresting sites. The arresting sites in DNA have the property of trapping a certain fraction of elongating RNA polymerases that pass through, resulting in locked ternary complexes. Cleavage of the nascent transcript by cleavage factors such as GreA or GreB allows the resumption of elongation from the new 3'terminus. GreA releases sequences of 2 to 3 nucleotides.</text>
</comment>
<keyword evidence="5 8" id="KW-0804">Transcription</keyword>
<dbReference type="InterPro" id="IPR006359">
    <property type="entry name" value="Tscrpt_elong_fac_GreA"/>
</dbReference>
<dbReference type="Proteomes" id="UP000231263">
    <property type="component" value="Unassembled WGS sequence"/>
</dbReference>
<evidence type="ECO:0000256" key="8">
    <source>
        <dbReference type="HAMAP-Rule" id="MF_00105"/>
    </source>
</evidence>
<evidence type="ECO:0000256" key="3">
    <source>
        <dbReference type="ARBA" id="ARBA00023015"/>
    </source>
</evidence>
<evidence type="ECO:0000256" key="4">
    <source>
        <dbReference type="ARBA" id="ARBA00023125"/>
    </source>
</evidence>
<reference evidence="13" key="1">
    <citation type="submission" date="2017-09" db="EMBL/GenBank/DDBJ databases">
        <title>Depth-based differentiation of microbial function through sediment-hosted aquifers and enrichment of novel symbionts in the deep terrestrial subsurface.</title>
        <authorList>
            <person name="Probst A.J."/>
            <person name="Ladd B."/>
            <person name="Jarett J.K."/>
            <person name="Geller-Mcgrath D.E."/>
            <person name="Sieber C.M.K."/>
            <person name="Emerson J.B."/>
            <person name="Anantharaman K."/>
            <person name="Thomas B.C."/>
            <person name="Malmstrom R."/>
            <person name="Stieglmeier M."/>
            <person name="Klingl A."/>
            <person name="Woyke T."/>
            <person name="Ryan C.M."/>
            <person name="Banfield J.F."/>
        </authorList>
    </citation>
    <scope>NUCLEOTIDE SEQUENCE [LARGE SCALE GENOMIC DNA]</scope>
</reference>
<evidence type="ECO:0000313" key="13">
    <source>
        <dbReference type="Proteomes" id="UP000231263"/>
    </source>
</evidence>
<evidence type="ECO:0000259" key="11">
    <source>
        <dbReference type="Pfam" id="PF03449"/>
    </source>
</evidence>
<feature type="domain" description="Transcription elongation factor GreA/GreB N-terminal" evidence="11">
    <location>
        <begin position="7"/>
        <end position="76"/>
    </location>
</feature>
<dbReference type="EMBL" id="PFWT01000009">
    <property type="protein sequence ID" value="PJA46549.1"/>
    <property type="molecule type" value="Genomic_DNA"/>
</dbReference>
<organism evidence="12 13">
    <name type="scientific">Candidatus Uhrbacteria bacterium CG_4_9_14_3_um_filter_41_35</name>
    <dbReference type="NCBI Taxonomy" id="1975034"/>
    <lineage>
        <taxon>Bacteria</taxon>
        <taxon>Candidatus Uhriibacteriota</taxon>
    </lineage>
</organism>
<name>A0A2M7XF95_9BACT</name>
<dbReference type="NCBIfam" id="NF001263">
    <property type="entry name" value="PRK00226.1-4"/>
    <property type="match status" value="1"/>
</dbReference>
<dbReference type="Gene3D" id="3.10.50.30">
    <property type="entry name" value="Transcription elongation factor, GreA/GreB, C-terminal domain"/>
    <property type="match status" value="1"/>
</dbReference>
<dbReference type="InterPro" id="IPR036953">
    <property type="entry name" value="GreA/GreB_C_sf"/>
</dbReference>
<dbReference type="Pfam" id="PF01272">
    <property type="entry name" value="GreA_GreB"/>
    <property type="match status" value="1"/>
</dbReference>
<dbReference type="GO" id="GO:0003746">
    <property type="term" value="F:translation elongation factor activity"/>
    <property type="evidence" value="ECO:0007669"/>
    <property type="project" value="UniProtKB-KW"/>
</dbReference>
<dbReference type="PANTHER" id="PTHR30437:SF4">
    <property type="entry name" value="TRANSCRIPTION ELONGATION FACTOR GREA"/>
    <property type="match status" value="1"/>
</dbReference>
<dbReference type="InterPro" id="IPR028624">
    <property type="entry name" value="Tscrpt_elong_fac_GreA/B"/>
</dbReference>
<proteinExistence type="inferred from homology"/>